<evidence type="ECO:0000256" key="1">
    <source>
        <dbReference type="ARBA" id="ARBA00001933"/>
    </source>
</evidence>
<keyword evidence="6" id="KW-0408">Iron</keyword>
<accession>A0A1W1BYT1</accession>
<evidence type="ECO:0000313" key="10">
    <source>
        <dbReference type="EMBL" id="SFV58621.1"/>
    </source>
</evidence>
<evidence type="ECO:0000256" key="6">
    <source>
        <dbReference type="ARBA" id="ARBA00023004"/>
    </source>
</evidence>
<evidence type="ECO:0000256" key="2">
    <source>
        <dbReference type="ARBA" id="ARBA00022485"/>
    </source>
</evidence>
<dbReference type="PROSITE" id="PS51918">
    <property type="entry name" value="RADICAL_SAM"/>
    <property type="match status" value="1"/>
</dbReference>
<protein>
    <submittedName>
        <fullName evidence="10">Lysyl-lysine 2,3-aminomutase</fullName>
    </submittedName>
</protein>
<evidence type="ECO:0000256" key="7">
    <source>
        <dbReference type="ARBA" id="ARBA00023014"/>
    </source>
</evidence>
<dbReference type="GO" id="GO:0046872">
    <property type="term" value="F:metal ion binding"/>
    <property type="evidence" value="ECO:0007669"/>
    <property type="project" value="UniProtKB-KW"/>
</dbReference>
<dbReference type="Pfam" id="PF04055">
    <property type="entry name" value="Radical_SAM"/>
    <property type="match status" value="1"/>
</dbReference>
<feature type="domain" description="Radical SAM core" evidence="9">
    <location>
        <begin position="82"/>
        <end position="304"/>
    </location>
</feature>
<comment type="cofactor">
    <cofactor evidence="1">
        <name>pyridoxal 5'-phosphate</name>
        <dbReference type="ChEBI" id="CHEBI:597326"/>
    </cofactor>
</comment>
<dbReference type="SFLD" id="SFLDS00029">
    <property type="entry name" value="Radical_SAM"/>
    <property type="match status" value="1"/>
</dbReference>
<dbReference type="InterPro" id="IPR013785">
    <property type="entry name" value="Aldolase_TIM"/>
</dbReference>
<dbReference type="CDD" id="cd01335">
    <property type="entry name" value="Radical_SAM"/>
    <property type="match status" value="1"/>
</dbReference>
<dbReference type="InterPro" id="IPR007197">
    <property type="entry name" value="rSAM"/>
</dbReference>
<name>A0A1W1BYT1_9ZZZZ</name>
<dbReference type="InterPro" id="IPR003739">
    <property type="entry name" value="Lys_aminomutase/Glu_NH3_mut"/>
</dbReference>
<keyword evidence="7" id="KW-0411">Iron-sulfur</keyword>
<keyword evidence="3" id="KW-0949">S-adenosyl-L-methionine</keyword>
<keyword evidence="4" id="KW-0479">Metal-binding</keyword>
<keyword evidence="5" id="KW-0663">Pyridoxal phosphate</keyword>
<keyword evidence="2" id="KW-0004">4Fe-4S</keyword>
<sequence length="312" mass="36518">MNIWQDEARKCFKTAKEFNEYLNNKTCVDLEFPLKIPKKFAQHIKGKPQVLKQFISTKKEQDDFNISPLNDEKNMPVEGLIHKYKNRVLLITSQHCFVHCRYCFRQNFPYQTNDVLKYWQEISDYLSNNKNINEVILSGGDPMSLSDEKLIKLITNISTINHIKTLRIHTRNLVIIPTRITNIFANFLKENRLNIVIVFHINHFLELSDEFIKQLNKLKDNNITLLNQSVLLKGVNDNAEILTKLSNDLFMIGILPYYLHLLDRVKGSKQFLVEENEIIKIYQAMQENLSGYLLPKLVQDKGGLAKEIFNSF</sequence>
<gene>
    <name evidence="10" type="ORF">MNB_SUP05-5-1095</name>
</gene>
<dbReference type="AlphaFoldDB" id="A0A1W1BYT1"/>
<evidence type="ECO:0000256" key="4">
    <source>
        <dbReference type="ARBA" id="ARBA00022723"/>
    </source>
</evidence>
<dbReference type="Gene3D" id="3.20.20.70">
    <property type="entry name" value="Aldolase class I"/>
    <property type="match status" value="1"/>
</dbReference>
<dbReference type="EMBL" id="FPHJ01000024">
    <property type="protein sequence ID" value="SFV58621.1"/>
    <property type="molecule type" value="Genomic_DNA"/>
</dbReference>
<dbReference type="NCBIfam" id="TIGR00238">
    <property type="entry name" value="KamA family radical SAM protein"/>
    <property type="match status" value="1"/>
</dbReference>
<dbReference type="GO" id="GO:0051539">
    <property type="term" value="F:4 iron, 4 sulfur cluster binding"/>
    <property type="evidence" value="ECO:0007669"/>
    <property type="project" value="UniProtKB-KW"/>
</dbReference>
<evidence type="ECO:0000256" key="3">
    <source>
        <dbReference type="ARBA" id="ARBA00022691"/>
    </source>
</evidence>
<dbReference type="GO" id="GO:0016853">
    <property type="term" value="F:isomerase activity"/>
    <property type="evidence" value="ECO:0007669"/>
    <property type="project" value="UniProtKB-KW"/>
</dbReference>
<dbReference type="SUPFAM" id="SSF102114">
    <property type="entry name" value="Radical SAM enzymes"/>
    <property type="match status" value="1"/>
</dbReference>
<keyword evidence="8" id="KW-0413">Isomerase</keyword>
<reference evidence="10" key="1">
    <citation type="submission" date="2016-10" db="EMBL/GenBank/DDBJ databases">
        <authorList>
            <person name="de Groot N.N."/>
        </authorList>
    </citation>
    <scope>NUCLEOTIDE SEQUENCE</scope>
</reference>
<evidence type="ECO:0000259" key="9">
    <source>
        <dbReference type="PROSITE" id="PS51918"/>
    </source>
</evidence>
<organism evidence="10">
    <name type="scientific">hydrothermal vent metagenome</name>
    <dbReference type="NCBI Taxonomy" id="652676"/>
    <lineage>
        <taxon>unclassified sequences</taxon>
        <taxon>metagenomes</taxon>
        <taxon>ecological metagenomes</taxon>
    </lineage>
</organism>
<dbReference type="PANTHER" id="PTHR30538:SF1">
    <property type="entry name" value="L-LYSINE 2,3-AMINOMUTASE"/>
    <property type="match status" value="1"/>
</dbReference>
<dbReference type="InterPro" id="IPR058240">
    <property type="entry name" value="rSAM_sf"/>
</dbReference>
<evidence type="ECO:0000256" key="8">
    <source>
        <dbReference type="ARBA" id="ARBA00023235"/>
    </source>
</evidence>
<evidence type="ECO:0000256" key="5">
    <source>
        <dbReference type="ARBA" id="ARBA00022898"/>
    </source>
</evidence>
<proteinExistence type="predicted"/>
<dbReference type="PANTHER" id="PTHR30538">
    <property type="entry name" value="LYSINE 2,3-AMINOMUTASE-RELATED"/>
    <property type="match status" value="1"/>
</dbReference>